<gene>
    <name evidence="10" type="ORF">IFU03_25125</name>
</gene>
<dbReference type="SUPFAM" id="SSF50022">
    <property type="entry name" value="ISP domain"/>
    <property type="match status" value="1"/>
</dbReference>
<keyword evidence="5" id="KW-0249">Electron transport</keyword>
<dbReference type="CDD" id="cd03467">
    <property type="entry name" value="Rieske"/>
    <property type="match status" value="1"/>
</dbReference>
<evidence type="ECO:0000256" key="3">
    <source>
        <dbReference type="ARBA" id="ARBA00022723"/>
    </source>
</evidence>
<dbReference type="InterPro" id="IPR017941">
    <property type="entry name" value="Rieske_2Fe-2S"/>
</dbReference>
<dbReference type="GO" id="GO:0046872">
    <property type="term" value="F:metal ion binding"/>
    <property type="evidence" value="ECO:0007669"/>
    <property type="project" value="UniProtKB-KW"/>
</dbReference>
<evidence type="ECO:0000313" key="10">
    <source>
        <dbReference type="EMBL" id="MBD8273038.1"/>
    </source>
</evidence>
<evidence type="ECO:0000256" key="5">
    <source>
        <dbReference type="ARBA" id="ARBA00022982"/>
    </source>
</evidence>
<evidence type="ECO:0000256" key="8">
    <source>
        <dbReference type="ARBA" id="ARBA00038001"/>
    </source>
</evidence>
<comment type="caution">
    <text evidence="10">The sequence shown here is derived from an EMBL/GenBank/DDBJ whole genome shotgun (WGS) entry which is preliminary data.</text>
</comment>
<dbReference type="PANTHER" id="PTHR21496">
    <property type="entry name" value="FERREDOXIN-RELATED"/>
    <property type="match status" value="1"/>
</dbReference>
<proteinExistence type="inferred from homology"/>
<evidence type="ECO:0000256" key="1">
    <source>
        <dbReference type="ARBA" id="ARBA00022448"/>
    </source>
</evidence>
<comment type="similarity">
    <text evidence="8">Belongs to the bacterial ring-hydroxylating dioxygenase ferredoxin component family.</text>
</comment>
<dbReference type="PANTHER" id="PTHR21496:SF23">
    <property type="entry name" value="3-PHENYLPROPIONATE_CINNAMIC ACID DIOXYGENASE FERREDOXIN SUBUNIT"/>
    <property type="match status" value="1"/>
</dbReference>
<evidence type="ECO:0000259" key="9">
    <source>
        <dbReference type="PROSITE" id="PS51296"/>
    </source>
</evidence>
<dbReference type="RefSeq" id="WP_181283961.1">
    <property type="nucleotide sequence ID" value="NZ_JACYNJ010000021.1"/>
</dbReference>
<dbReference type="Proteomes" id="UP000610293">
    <property type="component" value="Unassembled WGS sequence"/>
</dbReference>
<evidence type="ECO:0000313" key="11">
    <source>
        <dbReference type="Proteomes" id="UP000610293"/>
    </source>
</evidence>
<dbReference type="GO" id="GO:0051537">
    <property type="term" value="F:2 iron, 2 sulfur cluster binding"/>
    <property type="evidence" value="ECO:0007669"/>
    <property type="project" value="UniProtKB-KW"/>
</dbReference>
<name>A0AAE2U915_PSEFL</name>
<keyword evidence="2" id="KW-0001">2Fe-2S</keyword>
<dbReference type="AlphaFoldDB" id="A0AAE2U915"/>
<sequence length="127" mass="14030">MNSDALKASSTLAEHVPACRFAARRDALEEGRTLAVEVEGQAILLCQARQQVYAVENRCPHQGKTMDGALIRRGQLICPHHGARFDLHTGEALGPHTRCALTTYKVHLIDSDVMIERRARAESERGT</sequence>
<evidence type="ECO:0000256" key="6">
    <source>
        <dbReference type="ARBA" id="ARBA00023004"/>
    </source>
</evidence>
<dbReference type="EMBL" id="JACYNJ010000021">
    <property type="protein sequence ID" value="MBD8273038.1"/>
    <property type="molecule type" value="Genomic_DNA"/>
</dbReference>
<reference evidence="10" key="1">
    <citation type="journal article" date="2020" name="FEMS Microbiol. Ecol.">
        <title>Temporal dynamics of bacterial communities during seed development and maturation.</title>
        <authorList>
            <person name="Chesneau G."/>
            <person name="Torres-Cortes G."/>
            <person name="Briand M."/>
            <person name="Darrasse A."/>
            <person name="Preveaux A."/>
            <person name="Marais C."/>
            <person name="Jacques M.A."/>
            <person name="Shade A."/>
            <person name="Barret M."/>
        </authorList>
    </citation>
    <scope>NUCLEOTIDE SEQUENCE</scope>
    <source>
        <strain evidence="10">CFBP13533</strain>
    </source>
</reference>
<keyword evidence="1" id="KW-0813">Transport</keyword>
<organism evidence="10 11">
    <name type="scientific">Pseudomonas fluorescens</name>
    <dbReference type="NCBI Taxonomy" id="294"/>
    <lineage>
        <taxon>Bacteria</taxon>
        <taxon>Pseudomonadati</taxon>
        <taxon>Pseudomonadota</taxon>
        <taxon>Gammaproteobacteria</taxon>
        <taxon>Pseudomonadales</taxon>
        <taxon>Pseudomonadaceae</taxon>
        <taxon>Pseudomonas</taxon>
    </lineage>
</organism>
<protein>
    <submittedName>
        <fullName evidence="10">Rieske (2Fe-2S) protein</fullName>
    </submittedName>
</protein>
<evidence type="ECO:0000256" key="4">
    <source>
        <dbReference type="ARBA" id="ARBA00022797"/>
    </source>
</evidence>
<evidence type="ECO:0000256" key="2">
    <source>
        <dbReference type="ARBA" id="ARBA00022714"/>
    </source>
</evidence>
<feature type="domain" description="Rieske" evidence="9">
    <location>
        <begin position="20"/>
        <end position="115"/>
    </location>
</feature>
<accession>A0AAE2U915</accession>
<evidence type="ECO:0000256" key="7">
    <source>
        <dbReference type="ARBA" id="ARBA00023014"/>
    </source>
</evidence>
<keyword evidence="4" id="KW-0058">Aromatic hydrocarbons catabolism</keyword>
<dbReference type="InterPro" id="IPR036922">
    <property type="entry name" value="Rieske_2Fe-2S_sf"/>
</dbReference>
<dbReference type="Pfam" id="PF00355">
    <property type="entry name" value="Rieske"/>
    <property type="match status" value="1"/>
</dbReference>
<dbReference type="PROSITE" id="PS51296">
    <property type="entry name" value="RIESKE"/>
    <property type="match status" value="1"/>
</dbReference>
<dbReference type="Gene3D" id="2.102.10.10">
    <property type="entry name" value="Rieske [2Fe-2S] iron-sulphur domain"/>
    <property type="match status" value="1"/>
</dbReference>
<keyword evidence="3" id="KW-0479">Metal-binding</keyword>
<keyword evidence="6" id="KW-0408">Iron</keyword>
<keyword evidence="7" id="KW-0411">Iron-sulfur</keyword>